<dbReference type="AlphaFoldDB" id="A0A2K5ASG6"/>
<dbReference type="GeneID" id="41595410"/>
<evidence type="ECO:0000313" key="1">
    <source>
        <dbReference type="EMBL" id="SPC34577.1"/>
    </source>
</evidence>
<protein>
    <submittedName>
        <fullName evidence="1">Uncharacterized protein</fullName>
    </submittedName>
</protein>
<accession>A0A2K5ASG6</accession>
<reference evidence="2" key="1">
    <citation type="submission" date="2018-01" db="EMBL/GenBank/DDBJ databases">
        <authorList>
            <person name="Kerou L M."/>
        </authorList>
    </citation>
    <scope>NUCLEOTIDE SEQUENCE [LARGE SCALE GENOMIC DNA]</scope>
    <source>
        <strain evidence="2">SCU2</strain>
    </source>
</reference>
<gene>
    <name evidence="1" type="ORF">NCAV_1411</name>
</gene>
<proteinExistence type="predicted"/>
<dbReference type="RefSeq" id="WP_103286790.1">
    <property type="nucleotide sequence ID" value="NZ_LT981265.1"/>
</dbReference>
<name>A0A2K5ASG6_9ARCH</name>
<organism evidence="1 2">
    <name type="scientific">Candidatus Nitrosocaldus cavascurensis</name>
    <dbReference type="NCBI Taxonomy" id="2058097"/>
    <lineage>
        <taxon>Archaea</taxon>
        <taxon>Nitrososphaerota</taxon>
        <taxon>Nitrososphaeria</taxon>
        <taxon>Candidatus Nitrosocaldales</taxon>
        <taxon>Candidatus Nitrosocaldaceae</taxon>
        <taxon>Candidatus Nitrosocaldus</taxon>
    </lineage>
</organism>
<keyword evidence="2" id="KW-1185">Reference proteome</keyword>
<dbReference type="EMBL" id="LT981265">
    <property type="protein sequence ID" value="SPC34577.1"/>
    <property type="molecule type" value="Genomic_DNA"/>
</dbReference>
<evidence type="ECO:0000313" key="2">
    <source>
        <dbReference type="Proteomes" id="UP000236248"/>
    </source>
</evidence>
<dbReference type="Proteomes" id="UP000236248">
    <property type="component" value="Chromosome NCAV"/>
</dbReference>
<dbReference type="KEGG" id="ncv:NCAV_1411"/>
<sequence length="64" mass="7258">MAERWIIDGNNFHIEASINPSMRDDVYTILLVTDINGEQVPLASYSIVYKDGKWVDLPSYARGV</sequence>